<accession>A0A9Q0E0S7</accession>
<evidence type="ECO:0000313" key="3">
    <source>
        <dbReference type="Proteomes" id="UP001148018"/>
    </source>
</evidence>
<dbReference type="OrthoDB" id="775972at2759"/>
<proteinExistence type="predicted"/>
<comment type="caution">
    <text evidence="2">The sequence shown here is derived from an EMBL/GenBank/DDBJ whole genome shotgun (WGS) entry which is preliminary data.</text>
</comment>
<evidence type="ECO:0000256" key="1">
    <source>
        <dbReference type="SAM" id="MobiDB-lite"/>
    </source>
</evidence>
<evidence type="ECO:0000313" key="2">
    <source>
        <dbReference type="EMBL" id="KAJ3597959.1"/>
    </source>
</evidence>
<feature type="region of interest" description="Disordered" evidence="1">
    <location>
        <begin position="150"/>
        <end position="169"/>
    </location>
</feature>
<protein>
    <submittedName>
        <fullName evidence="2">Uncharacterized protein</fullName>
    </submittedName>
</protein>
<name>A0A9Q0E0S7_9TELE</name>
<reference evidence="2" key="1">
    <citation type="submission" date="2022-07" db="EMBL/GenBank/DDBJ databases">
        <title>Chromosome-level genome of Muraenolepis orangiensis.</title>
        <authorList>
            <person name="Kim J."/>
        </authorList>
    </citation>
    <scope>NUCLEOTIDE SEQUENCE</scope>
    <source>
        <strain evidence="2">KU_S4_2022</strain>
        <tissue evidence="2">Muscle</tissue>
    </source>
</reference>
<dbReference type="AlphaFoldDB" id="A0A9Q0E0S7"/>
<dbReference type="Proteomes" id="UP001148018">
    <property type="component" value="Unassembled WGS sequence"/>
</dbReference>
<keyword evidence="3" id="KW-1185">Reference proteome</keyword>
<dbReference type="EMBL" id="JANIIK010000109">
    <property type="protein sequence ID" value="KAJ3597959.1"/>
    <property type="molecule type" value="Genomic_DNA"/>
</dbReference>
<organism evidence="2 3">
    <name type="scientific">Muraenolepis orangiensis</name>
    <name type="common">Patagonian moray cod</name>
    <dbReference type="NCBI Taxonomy" id="630683"/>
    <lineage>
        <taxon>Eukaryota</taxon>
        <taxon>Metazoa</taxon>
        <taxon>Chordata</taxon>
        <taxon>Craniata</taxon>
        <taxon>Vertebrata</taxon>
        <taxon>Euteleostomi</taxon>
        <taxon>Actinopterygii</taxon>
        <taxon>Neopterygii</taxon>
        <taxon>Teleostei</taxon>
        <taxon>Neoteleostei</taxon>
        <taxon>Acanthomorphata</taxon>
        <taxon>Zeiogadaria</taxon>
        <taxon>Gadariae</taxon>
        <taxon>Gadiformes</taxon>
        <taxon>Muraenolepidoidei</taxon>
        <taxon>Muraenolepididae</taxon>
        <taxon>Muraenolepis</taxon>
    </lineage>
</organism>
<sequence length="169" mass="18853">MAPKTGADGNPLFQRYMIASGAVDKEETVKIAILLDAVGEEALAVYKTLTITVAGDDMTMEDVLKALDDYCSPLKKNVVFERHQFWSHTMSPGMAVDMCRSAELVKTQIQLNMSPAQMLMGRVLRSTLPVFQCRAETVNPRAYMSMTRYKTSSPARNHTTTSMPSHCRR</sequence>
<gene>
    <name evidence="2" type="ORF">NHX12_001474</name>
</gene>